<accession>A0A7W9ZIU3</accession>
<reference evidence="1 2" key="1">
    <citation type="submission" date="2020-08" db="EMBL/GenBank/DDBJ databases">
        <title>Genomic Encyclopedia of Type Strains, Phase IV (KMG-IV): sequencing the most valuable type-strain genomes for metagenomic binning, comparative biology and taxonomic classification.</title>
        <authorList>
            <person name="Goeker M."/>
        </authorList>
    </citation>
    <scope>NUCLEOTIDE SEQUENCE [LARGE SCALE GENOMIC DNA]</scope>
    <source>
        <strain evidence="1 2">DSM 11590</strain>
    </source>
</reference>
<dbReference type="InterPro" id="IPR015001">
    <property type="entry name" value="DUF1850"/>
</dbReference>
<sequence>MHSVEKTPWEEHWSVTPQGLQLGLVRIGGSGAGMEPPEDARLVNGGFEYSGSTRPPVPQLLLPDSAFTGPLNLCRDDGTGCLPLHTLAARNSGDSRPILLSACFRE</sequence>
<protein>
    <submittedName>
        <fullName evidence="1">Uncharacterized protein</fullName>
    </submittedName>
</protein>
<evidence type="ECO:0000313" key="2">
    <source>
        <dbReference type="Proteomes" id="UP000544872"/>
    </source>
</evidence>
<evidence type="ECO:0000313" key="1">
    <source>
        <dbReference type="EMBL" id="MBB6212317.1"/>
    </source>
</evidence>
<dbReference type="EMBL" id="JACIIX010000021">
    <property type="protein sequence ID" value="MBB6212317.1"/>
    <property type="molecule type" value="Genomic_DNA"/>
</dbReference>
<dbReference type="Proteomes" id="UP000544872">
    <property type="component" value="Unassembled WGS sequence"/>
</dbReference>
<dbReference type="AlphaFoldDB" id="A0A7W9ZIU3"/>
<comment type="caution">
    <text evidence="1">The sequence shown here is derived from an EMBL/GenBank/DDBJ whole genome shotgun (WGS) entry which is preliminary data.</text>
</comment>
<gene>
    <name evidence="1" type="ORF">FHS48_003767</name>
</gene>
<organism evidence="1 2">
    <name type="scientific">Novispirillum itersonii</name>
    <name type="common">Aquaspirillum itersonii</name>
    <dbReference type="NCBI Taxonomy" id="189"/>
    <lineage>
        <taxon>Bacteria</taxon>
        <taxon>Pseudomonadati</taxon>
        <taxon>Pseudomonadota</taxon>
        <taxon>Alphaproteobacteria</taxon>
        <taxon>Rhodospirillales</taxon>
        <taxon>Novispirillaceae</taxon>
        <taxon>Novispirillum</taxon>
    </lineage>
</organism>
<keyword evidence="2" id="KW-1185">Reference proteome</keyword>
<proteinExistence type="predicted"/>
<name>A0A7W9ZIU3_NOVIT</name>
<dbReference type="Pfam" id="PF08905">
    <property type="entry name" value="DUF1850"/>
    <property type="match status" value="1"/>
</dbReference>